<evidence type="ECO:0000256" key="6">
    <source>
        <dbReference type="ARBA" id="ARBA00023136"/>
    </source>
</evidence>
<evidence type="ECO:0000313" key="9">
    <source>
        <dbReference type="EMBL" id="MCS5719267.1"/>
    </source>
</evidence>
<dbReference type="Pfam" id="PF00528">
    <property type="entry name" value="BPD_transp_1"/>
    <property type="match status" value="1"/>
</dbReference>
<dbReference type="PANTHER" id="PTHR30151:SF0">
    <property type="entry name" value="ABC TRANSPORTER PERMEASE PROTEIN MJ0413-RELATED"/>
    <property type="match status" value="1"/>
</dbReference>
<dbReference type="InterPro" id="IPR000515">
    <property type="entry name" value="MetI-like"/>
</dbReference>
<reference evidence="9" key="1">
    <citation type="submission" date="2022-08" db="EMBL/GenBank/DDBJ databases">
        <authorList>
            <person name="Deng Y."/>
            <person name="Han X.-F."/>
            <person name="Zhang Y.-Q."/>
        </authorList>
    </citation>
    <scope>NUCLEOTIDE SEQUENCE</scope>
    <source>
        <strain evidence="9">CPCC 205763</strain>
    </source>
</reference>
<evidence type="ECO:0000256" key="1">
    <source>
        <dbReference type="ARBA" id="ARBA00004651"/>
    </source>
</evidence>
<feature type="transmembrane region" description="Helical" evidence="7">
    <location>
        <begin position="135"/>
        <end position="154"/>
    </location>
</feature>
<name>A0ABT2GUP7_9MICO</name>
<comment type="similarity">
    <text evidence="7">Belongs to the binding-protein-dependent transport system permease family.</text>
</comment>
<sequence>MSLTVKSARSRGGGRRGGILVLGLAPLAVLLALWQVFGTIAPSPFFPPPSAWIGALTPLLAGNALLLGILSTLGTYAESLAIAFVLGTAIGIAIGRSRLADRAFGPLLDYLRYLPAVAVVPVIVLFAGYTQEMKVYVVVFGAIWPILLQARMAAASIDPILNDVRRSLRLSRRAAFVKITLPSVMPSALLGLRLASPLTLILVLVVEISTQVSGLGRMLGVAQQNYATAQVFGLIVVIGVIALVVDAVIAAIERWTLRYRPAAD</sequence>
<keyword evidence="4 7" id="KW-0812">Transmembrane</keyword>
<accession>A0ABT2GUP7</accession>
<protein>
    <submittedName>
        <fullName evidence="9">ABC transporter permease subunit</fullName>
    </submittedName>
</protein>
<keyword evidence="3" id="KW-1003">Cell membrane</keyword>
<evidence type="ECO:0000256" key="3">
    <source>
        <dbReference type="ARBA" id="ARBA00022475"/>
    </source>
</evidence>
<comment type="caution">
    <text evidence="9">The sequence shown here is derived from an EMBL/GenBank/DDBJ whole genome shotgun (WGS) entry which is preliminary data.</text>
</comment>
<dbReference type="PANTHER" id="PTHR30151">
    <property type="entry name" value="ALKANE SULFONATE ABC TRANSPORTER-RELATED, MEMBRANE SUBUNIT"/>
    <property type="match status" value="1"/>
</dbReference>
<proteinExistence type="inferred from homology"/>
<dbReference type="RefSeq" id="WP_259508769.1">
    <property type="nucleotide sequence ID" value="NZ_JANLCM010000002.1"/>
</dbReference>
<evidence type="ECO:0000313" key="10">
    <source>
        <dbReference type="Proteomes" id="UP001165584"/>
    </source>
</evidence>
<keyword evidence="10" id="KW-1185">Reference proteome</keyword>
<dbReference type="EMBL" id="JANLCM010000002">
    <property type="protein sequence ID" value="MCS5719267.1"/>
    <property type="molecule type" value="Genomic_DNA"/>
</dbReference>
<comment type="subcellular location">
    <subcellularLocation>
        <location evidence="1 7">Cell membrane</location>
        <topology evidence="1 7">Multi-pass membrane protein</topology>
    </subcellularLocation>
</comment>
<dbReference type="SUPFAM" id="SSF161098">
    <property type="entry name" value="MetI-like"/>
    <property type="match status" value="1"/>
</dbReference>
<evidence type="ECO:0000256" key="2">
    <source>
        <dbReference type="ARBA" id="ARBA00022448"/>
    </source>
</evidence>
<dbReference type="Proteomes" id="UP001165584">
    <property type="component" value="Unassembled WGS sequence"/>
</dbReference>
<feature type="domain" description="ABC transmembrane type-1" evidence="8">
    <location>
        <begin position="69"/>
        <end position="253"/>
    </location>
</feature>
<feature type="transmembrane region" description="Helical" evidence="7">
    <location>
        <begin position="231"/>
        <end position="252"/>
    </location>
</feature>
<evidence type="ECO:0000259" key="8">
    <source>
        <dbReference type="PROSITE" id="PS50928"/>
    </source>
</evidence>
<feature type="transmembrane region" description="Helical" evidence="7">
    <location>
        <begin position="62"/>
        <end position="89"/>
    </location>
</feature>
<evidence type="ECO:0000256" key="7">
    <source>
        <dbReference type="RuleBase" id="RU363032"/>
    </source>
</evidence>
<keyword evidence="5 7" id="KW-1133">Transmembrane helix</keyword>
<keyword evidence="6 7" id="KW-0472">Membrane</keyword>
<keyword evidence="2 7" id="KW-0813">Transport</keyword>
<dbReference type="Gene3D" id="1.10.3720.10">
    <property type="entry name" value="MetI-like"/>
    <property type="match status" value="1"/>
</dbReference>
<dbReference type="InterPro" id="IPR035906">
    <property type="entry name" value="MetI-like_sf"/>
</dbReference>
<gene>
    <name evidence="9" type="ORF">N1027_14100</name>
</gene>
<feature type="transmembrane region" description="Helical" evidence="7">
    <location>
        <begin position="110"/>
        <end position="129"/>
    </location>
</feature>
<evidence type="ECO:0000256" key="5">
    <source>
        <dbReference type="ARBA" id="ARBA00022989"/>
    </source>
</evidence>
<evidence type="ECO:0000256" key="4">
    <source>
        <dbReference type="ARBA" id="ARBA00022692"/>
    </source>
</evidence>
<feature type="transmembrane region" description="Helical" evidence="7">
    <location>
        <begin position="198"/>
        <end position="219"/>
    </location>
</feature>
<dbReference type="PROSITE" id="PS50928">
    <property type="entry name" value="ABC_TM1"/>
    <property type="match status" value="1"/>
</dbReference>
<organism evidence="9 10">
    <name type="scientific">Herbiconiux aconitum</name>
    <dbReference type="NCBI Taxonomy" id="2970913"/>
    <lineage>
        <taxon>Bacteria</taxon>
        <taxon>Bacillati</taxon>
        <taxon>Actinomycetota</taxon>
        <taxon>Actinomycetes</taxon>
        <taxon>Micrococcales</taxon>
        <taxon>Microbacteriaceae</taxon>
        <taxon>Herbiconiux</taxon>
    </lineage>
</organism>